<dbReference type="PANTHER" id="PTHR11735">
    <property type="entry name" value="TRNA N6-ADENOSINE THREONYLCARBAMOYLTRANSFERASE"/>
    <property type="match status" value="1"/>
</dbReference>
<evidence type="ECO:0000259" key="10">
    <source>
        <dbReference type="Pfam" id="PF00814"/>
    </source>
</evidence>
<dbReference type="GO" id="GO:0005634">
    <property type="term" value="C:nucleus"/>
    <property type="evidence" value="ECO:0007669"/>
    <property type="project" value="UniProtKB-SubCell"/>
</dbReference>
<feature type="domain" description="Gcp-like" evidence="10">
    <location>
        <begin position="30"/>
        <end position="311"/>
    </location>
</feature>
<feature type="binding site" evidence="9">
    <location>
        <position position="110"/>
    </location>
    <ligand>
        <name>a divalent metal cation</name>
        <dbReference type="ChEBI" id="CHEBI:60240"/>
    </ligand>
</feature>
<evidence type="ECO:0000256" key="5">
    <source>
        <dbReference type="ARBA" id="ARBA00022723"/>
    </source>
</evidence>
<evidence type="ECO:0000256" key="6">
    <source>
        <dbReference type="ARBA" id="ARBA00023315"/>
    </source>
</evidence>
<evidence type="ECO:0000313" key="11">
    <source>
        <dbReference type="EMBL" id="EST48047.1"/>
    </source>
</evidence>
<dbReference type="NCBIfam" id="TIGR00329">
    <property type="entry name" value="gcp_kae1"/>
    <property type="match status" value="1"/>
</dbReference>
<gene>
    <name evidence="11" type="ORF">SS50377_11812</name>
    <name evidence="12" type="ORF">SS50377_27063</name>
</gene>
<feature type="binding site" evidence="9">
    <location>
        <position position="114"/>
    </location>
    <ligand>
        <name>a divalent metal cation</name>
        <dbReference type="ChEBI" id="CHEBI:60240"/>
    </ligand>
</feature>
<evidence type="ECO:0000256" key="7">
    <source>
        <dbReference type="ARBA" id="ARBA00030439"/>
    </source>
</evidence>
<evidence type="ECO:0000256" key="3">
    <source>
        <dbReference type="ARBA" id="ARBA00022679"/>
    </source>
</evidence>
<evidence type="ECO:0000313" key="13">
    <source>
        <dbReference type="Proteomes" id="UP000018208"/>
    </source>
</evidence>
<dbReference type="HAMAP" id="MF_01446">
    <property type="entry name" value="Kae1"/>
    <property type="match status" value="1"/>
</dbReference>
<comment type="similarity">
    <text evidence="9">Belongs to the KAE1 / TsaD family.</text>
</comment>
<keyword evidence="2 9" id="KW-0963">Cytoplasm</keyword>
<dbReference type="GO" id="GO:0005737">
    <property type="term" value="C:cytoplasm"/>
    <property type="evidence" value="ECO:0007669"/>
    <property type="project" value="UniProtKB-SubCell"/>
</dbReference>
<dbReference type="PANTHER" id="PTHR11735:SF14">
    <property type="entry name" value="TRNA N6-ADENOSINE THREONYLCARBAMOYLTRANSFERASE"/>
    <property type="match status" value="1"/>
</dbReference>
<dbReference type="EMBL" id="KI546008">
    <property type="protein sequence ID" value="EST48047.1"/>
    <property type="molecule type" value="Genomic_DNA"/>
</dbReference>
<reference evidence="11 12" key="1">
    <citation type="journal article" date="2014" name="PLoS Genet.">
        <title>The Genome of Spironucleus salmonicida Highlights a Fish Pathogen Adapted to Fluctuating Environments.</title>
        <authorList>
            <person name="Xu F."/>
            <person name="Jerlstrom-Hultqvist J."/>
            <person name="Einarsson E."/>
            <person name="Astvaldsson A."/>
            <person name="Svard S.G."/>
            <person name="Andersson J.O."/>
        </authorList>
    </citation>
    <scope>NUCLEOTIDE SEQUENCE</scope>
    <source>
        <strain evidence="12">ATCC 50377</strain>
    </source>
</reference>
<keyword evidence="13" id="KW-1185">Reference proteome</keyword>
<dbReference type="Pfam" id="PF00814">
    <property type="entry name" value="TsaD"/>
    <property type="match status" value="1"/>
</dbReference>
<evidence type="ECO:0000256" key="8">
    <source>
        <dbReference type="ARBA" id="ARBA00048117"/>
    </source>
</evidence>
<feature type="binding site" evidence="9">
    <location>
        <position position="182"/>
    </location>
    <ligand>
        <name>substrate</name>
    </ligand>
</feature>
<dbReference type="InterPro" id="IPR017861">
    <property type="entry name" value="KAE1/TsaD"/>
</dbReference>
<keyword evidence="5 9" id="KW-0479">Metal-binding</keyword>
<dbReference type="GO" id="GO:0000408">
    <property type="term" value="C:EKC/KEOPS complex"/>
    <property type="evidence" value="ECO:0007669"/>
    <property type="project" value="InterPro"/>
</dbReference>
<proteinExistence type="inferred from homology"/>
<evidence type="ECO:0000256" key="1">
    <source>
        <dbReference type="ARBA" id="ARBA00012156"/>
    </source>
</evidence>
<feature type="binding site" evidence="9">
    <location>
        <position position="277"/>
    </location>
    <ligand>
        <name>substrate</name>
    </ligand>
</feature>
<dbReference type="EMBL" id="AUWU02000007">
    <property type="protein sequence ID" value="KAH0570775.1"/>
    <property type="molecule type" value="Genomic_DNA"/>
</dbReference>
<dbReference type="GO" id="GO:0002949">
    <property type="term" value="P:tRNA threonylcarbamoyladenosine modification"/>
    <property type="evidence" value="ECO:0007669"/>
    <property type="project" value="UniProtKB-UniRule"/>
</dbReference>
<accession>V6LTR6</accession>
<evidence type="ECO:0000256" key="9">
    <source>
        <dbReference type="HAMAP-Rule" id="MF_03180"/>
    </source>
</evidence>
<evidence type="ECO:0000313" key="12">
    <source>
        <dbReference type="EMBL" id="KAH0570775.1"/>
    </source>
</evidence>
<keyword evidence="6 9" id="KW-0012">Acyltransferase</keyword>
<name>V6LTR6_9EUKA</name>
<feature type="binding site" evidence="9">
    <location>
        <position position="178"/>
    </location>
    <ligand>
        <name>substrate</name>
    </ligand>
</feature>
<dbReference type="Gene3D" id="3.30.420.40">
    <property type="match status" value="2"/>
</dbReference>
<dbReference type="Proteomes" id="UP000018208">
    <property type="component" value="Unassembled WGS sequence"/>
</dbReference>
<keyword evidence="9" id="KW-0539">Nucleus</keyword>
<feature type="binding site" evidence="9">
    <location>
        <position position="305"/>
    </location>
    <ligand>
        <name>a divalent metal cation</name>
        <dbReference type="ChEBI" id="CHEBI:60240"/>
    </ligand>
</feature>
<sequence length="345" mass="37616">MPIYTLGLEGSANKLGVAVLCDDIILSNVRHTFVAPTGSGFRPPEVTQHHRSHILALLREALHIAHVRMAEINIIAYTRGPGLGGPLAAVLLVAKTLAVRFGIPIQAVNHCVAHAEMGRHVLGVNRAVVLYASGGNTQVLGLENGRYRIFGEAIDVAVGNCLDRVARDLGISNDPAPGLNIELLARKFAHKQHILDVPIPIKGMDVSCSGINSYMRTHFEKLSMAWPEFITSQEELVQYFCYSLQENLFAALVEITERVCAHLRSQNVLCVGGVGCNERLQEMLAIMCQERGGSIGGMDERYCIDNGAMIGLVGYLQETNGVGRVDVAAADVVQRWRTDSVEIKW</sequence>
<reference evidence="12" key="2">
    <citation type="submission" date="2020-12" db="EMBL/GenBank/DDBJ databases">
        <title>New Spironucleus salmonicida genome in near-complete chromosomes.</title>
        <authorList>
            <person name="Xu F."/>
            <person name="Kurt Z."/>
            <person name="Jimenez-Gonzalez A."/>
            <person name="Astvaldsson A."/>
            <person name="Andersson J.O."/>
            <person name="Svard S.G."/>
        </authorList>
    </citation>
    <scope>NUCLEOTIDE SEQUENCE</scope>
    <source>
        <strain evidence="12">ATCC 50377</strain>
    </source>
</reference>
<dbReference type="GO" id="GO:0046872">
    <property type="term" value="F:metal ion binding"/>
    <property type="evidence" value="ECO:0007669"/>
    <property type="project" value="UniProtKB-KW"/>
</dbReference>
<dbReference type="InterPro" id="IPR043129">
    <property type="entry name" value="ATPase_NBD"/>
</dbReference>
<feature type="binding site" evidence="9">
    <location>
        <begin position="131"/>
        <end position="135"/>
    </location>
    <ligand>
        <name>substrate</name>
    </ligand>
</feature>
<dbReference type="InterPro" id="IPR000905">
    <property type="entry name" value="Gcp-like_dom"/>
</dbReference>
<feature type="binding site" evidence="9">
    <location>
        <position position="163"/>
    </location>
    <ligand>
        <name>substrate</name>
    </ligand>
</feature>
<feature type="binding site" evidence="9">
    <location>
        <position position="131"/>
    </location>
    <ligand>
        <name>a divalent metal cation</name>
        <dbReference type="ChEBI" id="CHEBI:60240"/>
    </ligand>
</feature>
<keyword evidence="3 9" id="KW-0808">Transferase</keyword>
<dbReference type="CDD" id="cd24132">
    <property type="entry name" value="ASKHA_NBD_OSGEP_like_euk"/>
    <property type="match status" value="1"/>
</dbReference>
<dbReference type="PRINTS" id="PR00789">
    <property type="entry name" value="OSIALOPTASE"/>
</dbReference>
<dbReference type="InterPro" id="IPR034680">
    <property type="entry name" value="Kae1_archaea_euk"/>
</dbReference>
<dbReference type="EC" id="2.3.1.234" evidence="1"/>
<organism evidence="11">
    <name type="scientific">Spironucleus salmonicida</name>
    <dbReference type="NCBI Taxonomy" id="348837"/>
    <lineage>
        <taxon>Eukaryota</taxon>
        <taxon>Metamonada</taxon>
        <taxon>Diplomonadida</taxon>
        <taxon>Hexamitidae</taxon>
        <taxon>Hexamitinae</taxon>
        <taxon>Spironucleus</taxon>
    </lineage>
</organism>
<comment type="cofactor">
    <cofactor evidence="9">
        <name>a divalent metal cation</name>
        <dbReference type="ChEBI" id="CHEBI:60240"/>
    </cofactor>
    <text evidence="9">Binds 1 divalent metal cation per subunit.</text>
</comment>
<dbReference type="SUPFAM" id="SSF53067">
    <property type="entry name" value="Actin-like ATPase domain"/>
    <property type="match status" value="1"/>
</dbReference>
<dbReference type="VEuPathDB" id="GiardiaDB:SS50377_27063"/>
<evidence type="ECO:0000256" key="4">
    <source>
        <dbReference type="ARBA" id="ARBA00022694"/>
    </source>
</evidence>
<protein>
    <recommendedName>
        <fullName evidence="1">N(6)-L-threonylcarbamoyladenine synthase</fullName>
        <ecNumber evidence="1">2.3.1.234</ecNumber>
    </recommendedName>
    <alternativeName>
        <fullName evidence="7">N6-L-threonylcarbamoyladenine synthase</fullName>
    </alternativeName>
</protein>
<dbReference type="OrthoDB" id="10254073at2759"/>
<comment type="catalytic activity">
    <reaction evidence="8 9">
        <text>L-threonylcarbamoyladenylate + adenosine(37) in tRNA = N(6)-L-threonylcarbamoyladenosine(37) in tRNA + AMP + H(+)</text>
        <dbReference type="Rhea" id="RHEA:37059"/>
        <dbReference type="Rhea" id="RHEA-COMP:10162"/>
        <dbReference type="Rhea" id="RHEA-COMP:10163"/>
        <dbReference type="ChEBI" id="CHEBI:15378"/>
        <dbReference type="ChEBI" id="CHEBI:73682"/>
        <dbReference type="ChEBI" id="CHEBI:74411"/>
        <dbReference type="ChEBI" id="CHEBI:74418"/>
        <dbReference type="ChEBI" id="CHEBI:456215"/>
        <dbReference type="EC" id="2.3.1.234"/>
    </reaction>
</comment>
<dbReference type="FunFam" id="3.30.420.40:FF:000038">
    <property type="entry name" value="Probable tRNA N6-adenosine threonylcarbamoyltransferase"/>
    <property type="match status" value="1"/>
</dbReference>
<evidence type="ECO:0000256" key="2">
    <source>
        <dbReference type="ARBA" id="ARBA00022490"/>
    </source>
</evidence>
<keyword evidence="4 9" id="KW-0819">tRNA processing</keyword>
<dbReference type="AlphaFoldDB" id="V6LTR6"/>
<dbReference type="GO" id="GO:0061711">
    <property type="term" value="F:tRNA N(6)-L-threonylcarbamoyladenine synthase activity"/>
    <property type="evidence" value="ECO:0007669"/>
    <property type="project" value="UniProtKB-EC"/>
</dbReference>
<comment type="subcellular location">
    <subcellularLocation>
        <location evidence="9">Cytoplasm</location>
    </subcellularLocation>
    <subcellularLocation>
        <location evidence="9">Nucleus</location>
    </subcellularLocation>
</comment>